<protein>
    <submittedName>
        <fullName evidence="1">Uncharacterized protein</fullName>
    </submittedName>
</protein>
<comment type="caution">
    <text evidence="1">The sequence shown here is derived from an EMBL/GenBank/DDBJ whole genome shotgun (WGS) entry which is preliminary data.</text>
</comment>
<dbReference type="Proteomes" id="UP000735302">
    <property type="component" value="Unassembled WGS sequence"/>
</dbReference>
<name>A0AAV3Z7K3_9GAST</name>
<sequence>MTSSFRRQLVKAELKTTILAIQLMKLDLEAEVPLEMAPQNQLICVTSSLFFTSIAITITFPSSEVISRAEDC</sequence>
<evidence type="ECO:0000313" key="1">
    <source>
        <dbReference type="EMBL" id="GFN90378.1"/>
    </source>
</evidence>
<reference evidence="1 2" key="1">
    <citation type="journal article" date="2021" name="Elife">
        <title>Chloroplast acquisition without the gene transfer in kleptoplastic sea slugs, Plakobranchus ocellatus.</title>
        <authorList>
            <person name="Maeda T."/>
            <person name="Takahashi S."/>
            <person name="Yoshida T."/>
            <person name="Shimamura S."/>
            <person name="Takaki Y."/>
            <person name="Nagai Y."/>
            <person name="Toyoda A."/>
            <person name="Suzuki Y."/>
            <person name="Arimoto A."/>
            <person name="Ishii H."/>
            <person name="Satoh N."/>
            <person name="Nishiyama T."/>
            <person name="Hasebe M."/>
            <person name="Maruyama T."/>
            <person name="Minagawa J."/>
            <person name="Obokata J."/>
            <person name="Shigenobu S."/>
        </authorList>
    </citation>
    <scope>NUCLEOTIDE SEQUENCE [LARGE SCALE GENOMIC DNA]</scope>
</reference>
<gene>
    <name evidence="1" type="ORF">PoB_001688400</name>
</gene>
<organism evidence="1 2">
    <name type="scientific">Plakobranchus ocellatus</name>
    <dbReference type="NCBI Taxonomy" id="259542"/>
    <lineage>
        <taxon>Eukaryota</taxon>
        <taxon>Metazoa</taxon>
        <taxon>Spiralia</taxon>
        <taxon>Lophotrochozoa</taxon>
        <taxon>Mollusca</taxon>
        <taxon>Gastropoda</taxon>
        <taxon>Heterobranchia</taxon>
        <taxon>Euthyneura</taxon>
        <taxon>Panpulmonata</taxon>
        <taxon>Sacoglossa</taxon>
        <taxon>Placobranchoidea</taxon>
        <taxon>Plakobranchidae</taxon>
        <taxon>Plakobranchus</taxon>
    </lineage>
</organism>
<dbReference type="EMBL" id="BLXT01002034">
    <property type="protein sequence ID" value="GFN90378.1"/>
    <property type="molecule type" value="Genomic_DNA"/>
</dbReference>
<accession>A0AAV3Z7K3</accession>
<dbReference type="AlphaFoldDB" id="A0AAV3Z7K3"/>
<evidence type="ECO:0000313" key="2">
    <source>
        <dbReference type="Proteomes" id="UP000735302"/>
    </source>
</evidence>
<keyword evidence="2" id="KW-1185">Reference proteome</keyword>
<proteinExistence type="predicted"/>